<accession>A0A9Q3FC01</accession>
<reference evidence="2" key="1">
    <citation type="submission" date="2021-03" db="EMBL/GenBank/DDBJ databases">
        <title>Draft genome sequence of rust myrtle Austropuccinia psidii MF-1, a brazilian biotype.</title>
        <authorList>
            <person name="Quecine M.C."/>
            <person name="Pachon D.M.R."/>
            <person name="Bonatelli M.L."/>
            <person name="Correr F.H."/>
            <person name="Franceschini L.M."/>
            <person name="Leite T.F."/>
            <person name="Margarido G.R.A."/>
            <person name="Almeida C.A."/>
            <person name="Ferrarezi J.A."/>
            <person name="Labate C.A."/>
        </authorList>
    </citation>
    <scope>NUCLEOTIDE SEQUENCE</scope>
    <source>
        <strain evidence="2">MF-1</strain>
    </source>
</reference>
<feature type="region of interest" description="Disordered" evidence="1">
    <location>
        <begin position="225"/>
        <end position="268"/>
    </location>
</feature>
<dbReference type="Proteomes" id="UP000765509">
    <property type="component" value="Unassembled WGS sequence"/>
</dbReference>
<proteinExistence type="predicted"/>
<organism evidence="2 3">
    <name type="scientific">Austropuccinia psidii MF-1</name>
    <dbReference type="NCBI Taxonomy" id="1389203"/>
    <lineage>
        <taxon>Eukaryota</taxon>
        <taxon>Fungi</taxon>
        <taxon>Dikarya</taxon>
        <taxon>Basidiomycota</taxon>
        <taxon>Pucciniomycotina</taxon>
        <taxon>Pucciniomycetes</taxon>
        <taxon>Pucciniales</taxon>
        <taxon>Sphaerophragmiaceae</taxon>
        <taxon>Austropuccinia</taxon>
    </lineage>
</organism>
<evidence type="ECO:0000313" key="2">
    <source>
        <dbReference type="EMBL" id="MBW0535213.1"/>
    </source>
</evidence>
<evidence type="ECO:0000256" key="1">
    <source>
        <dbReference type="SAM" id="MobiDB-lite"/>
    </source>
</evidence>
<dbReference type="EMBL" id="AVOT02040062">
    <property type="protein sequence ID" value="MBW0535213.1"/>
    <property type="molecule type" value="Genomic_DNA"/>
</dbReference>
<feature type="compositionally biased region" description="Polar residues" evidence="1">
    <location>
        <begin position="252"/>
        <end position="268"/>
    </location>
</feature>
<dbReference type="AlphaFoldDB" id="A0A9Q3FC01"/>
<sequence>MSSSKPRQSHSGSVHDSDSESSIEYVQTQSSLSPNIPLTSSMNVSGLKINVGNTKAQTSSTWSIPNISVTPIPPNPTNTQLHVSEGPGSTPEISSKANPQQNFPCEFLLNLGWHPVASQDPFAQSKQPTLNITSGSQVHVGNEKQVDCRQRKRPLENVTRSGLSEGNPGLMLHQNMAPQGKSVQSQEPIEDCDELYASSPLVHKEKVTGCHHRYASKPRMCHASSLREKIVDDEDQNMSRTQSERSDEPRRNNFTAHEQGTQSNSEFTHPQIPLAQSMLDQSKMRQQRNKAYKAQNVAKCASQKKHQKWLKAELPENVHGMRSDVHPHCLFLLKARDKDFSSLPAQKSVKLQFKWLVISDMSPRMFSMSHQHRFSLRVSKATAKMSSTS</sequence>
<feature type="compositionally biased region" description="Polar residues" evidence="1">
    <location>
        <begin position="24"/>
        <end position="42"/>
    </location>
</feature>
<gene>
    <name evidence="2" type="ORF">O181_074928</name>
</gene>
<feature type="compositionally biased region" description="Basic and acidic residues" evidence="1">
    <location>
        <begin position="242"/>
        <end position="251"/>
    </location>
</feature>
<name>A0A9Q3FC01_9BASI</name>
<feature type="region of interest" description="Disordered" evidence="1">
    <location>
        <begin position="1"/>
        <end position="42"/>
    </location>
</feature>
<keyword evidence="3" id="KW-1185">Reference proteome</keyword>
<evidence type="ECO:0000313" key="3">
    <source>
        <dbReference type="Proteomes" id="UP000765509"/>
    </source>
</evidence>
<comment type="caution">
    <text evidence="2">The sequence shown here is derived from an EMBL/GenBank/DDBJ whole genome shotgun (WGS) entry which is preliminary data.</text>
</comment>
<protein>
    <submittedName>
        <fullName evidence="2">Uncharacterized protein</fullName>
    </submittedName>
</protein>